<dbReference type="InterPro" id="IPR001959">
    <property type="entry name" value="Transposase"/>
</dbReference>
<evidence type="ECO:0000259" key="5">
    <source>
        <dbReference type="Pfam" id="PF01385"/>
    </source>
</evidence>
<name>A0A9X6JPD4_BACUK</name>
<organism evidence="7 8">
    <name type="scientific">Bacillus thuringiensis serovar kumamotoensis</name>
    <dbReference type="NCBI Taxonomy" id="132267"/>
    <lineage>
        <taxon>Bacteria</taxon>
        <taxon>Bacillati</taxon>
        <taxon>Bacillota</taxon>
        <taxon>Bacilli</taxon>
        <taxon>Bacillales</taxon>
        <taxon>Bacillaceae</taxon>
        <taxon>Bacillus</taxon>
        <taxon>Bacillus cereus group</taxon>
    </lineage>
</organism>
<evidence type="ECO:0000256" key="1">
    <source>
        <dbReference type="ARBA" id="ARBA00008761"/>
    </source>
</evidence>
<dbReference type="RefSeq" id="WP_086391961.1">
    <property type="nucleotide sequence ID" value="NZ_NFEH01000084.1"/>
</dbReference>
<keyword evidence="3" id="KW-0238">DNA-binding</keyword>
<evidence type="ECO:0000256" key="3">
    <source>
        <dbReference type="ARBA" id="ARBA00023125"/>
    </source>
</evidence>
<comment type="caution">
    <text evidence="7">The sequence shown here is derived from an EMBL/GenBank/DDBJ whole genome shotgun (WGS) entry which is preliminary data.</text>
</comment>
<dbReference type="InterPro" id="IPR010095">
    <property type="entry name" value="Cas12f1-like_TNB"/>
</dbReference>
<dbReference type="GO" id="GO:0003677">
    <property type="term" value="F:DNA binding"/>
    <property type="evidence" value="ECO:0007669"/>
    <property type="project" value="UniProtKB-KW"/>
</dbReference>
<sequence length="373" mass="42590">MIKIILILTAKTKLLPTNEQASLLQDTLHANRKALNHASKMAYDSDLPPHFKPLQKLVYADLREQFGLKSQMACNVCRIVAGSYAALEKQGKSTLIEYKRPNQQYSYGHDYAFSKKGLVSVGTLQGRVKVPFITKGLEHYFDGSWKFGSAKLVYKKGKFFLHFAVKKRFDSDSTIKNIVGVDFGMRFLATAIDSNDKHLFKSGKLIKETTAKYVRLRKGLQACGTKSAKRKLQKVSGKENRFMTNTNHVLSKALIQFAGEHSLIAIEDLTGINLKTSIWKRNKYYRLSWSFYQLRQMLEYKGVMNNIKVIAFNPAYTSQKCPKCGNINKNNRNKKAHIFCCTICQYQSNDDRIGAINLRQMGIEYHHKMTQEA</sequence>
<evidence type="ECO:0000256" key="2">
    <source>
        <dbReference type="ARBA" id="ARBA00022578"/>
    </source>
</evidence>
<protein>
    <submittedName>
        <fullName evidence="7">Transposase</fullName>
    </submittedName>
</protein>
<feature type="domain" description="Probable transposase IS891/IS1136/IS1341" evidence="5">
    <location>
        <begin position="172"/>
        <end position="270"/>
    </location>
</feature>
<evidence type="ECO:0000259" key="6">
    <source>
        <dbReference type="Pfam" id="PF07282"/>
    </source>
</evidence>
<dbReference type="NCBIfam" id="NF040570">
    <property type="entry name" value="guided_TnpB"/>
    <property type="match status" value="1"/>
</dbReference>
<evidence type="ECO:0000313" key="7">
    <source>
        <dbReference type="EMBL" id="OTZ72966.1"/>
    </source>
</evidence>
<keyword evidence="4" id="KW-0233">DNA recombination</keyword>
<comment type="similarity">
    <text evidence="1">In the C-terminal section; belongs to the transposase 35 family.</text>
</comment>
<dbReference type="GO" id="GO:0006310">
    <property type="term" value="P:DNA recombination"/>
    <property type="evidence" value="ECO:0007669"/>
    <property type="project" value="UniProtKB-KW"/>
</dbReference>
<dbReference type="EMBL" id="NFEH01000084">
    <property type="protein sequence ID" value="OTZ72966.1"/>
    <property type="molecule type" value="Genomic_DNA"/>
</dbReference>
<feature type="domain" description="Cas12f1-like TNB" evidence="6">
    <location>
        <begin position="291"/>
        <end position="358"/>
    </location>
</feature>
<dbReference type="AlphaFoldDB" id="A0A9X6JPD4"/>
<dbReference type="Proteomes" id="UP000195087">
    <property type="component" value="Unassembled WGS sequence"/>
</dbReference>
<dbReference type="Pfam" id="PF07282">
    <property type="entry name" value="Cas12f1-like_TNB"/>
    <property type="match status" value="1"/>
</dbReference>
<accession>A0A9X6JPD4</accession>
<proteinExistence type="inferred from homology"/>
<evidence type="ECO:0000313" key="8">
    <source>
        <dbReference type="Proteomes" id="UP000195087"/>
    </source>
</evidence>
<dbReference type="GO" id="GO:0032196">
    <property type="term" value="P:transposition"/>
    <property type="evidence" value="ECO:0007669"/>
    <property type="project" value="UniProtKB-KW"/>
</dbReference>
<dbReference type="Pfam" id="PF01385">
    <property type="entry name" value="OrfB_IS605"/>
    <property type="match status" value="1"/>
</dbReference>
<evidence type="ECO:0000256" key="4">
    <source>
        <dbReference type="ARBA" id="ARBA00023172"/>
    </source>
</evidence>
<keyword evidence="2" id="KW-0815">Transposition</keyword>
<reference evidence="7 8" key="1">
    <citation type="submission" date="2016-10" db="EMBL/GenBank/DDBJ databases">
        <title>Comparative genomics of Bacillus thuringiensis reveals a path to pathogens against multiple invertebrate hosts.</title>
        <authorList>
            <person name="Zheng J."/>
            <person name="Gao Q."/>
            <person name="Liu H."/>
            <person name="Peng D."/>
            <person name="Ruan L."/>
            <person name="Sun M."/>
        </authorList>
    </citation>
    <scope>NUCLEOTIDE SEQUENCE [LARGE SCALE GENOMIC DNA]</scope>
    <source>
        <strain evidence="7">BGSC 4W1</strain>
    </source>
</reference>
<gene>
    <name evidence="7" type="ORF">BK769_15280</name>
</gene>